<evidence type="ECO:0000313" key="3">
    <source>
        <dbReference type="Proteomes" id="UP000008311"/>
    </source>
</evidence>
<dbReference type="OrthoDB" id="366284at2759"/>
<dbReference type="Pfam" id="PF04194">
    <property type="entry name" value="PDCD2_C"/>
    <property type="match status" value="1"/>
</dbReference>
<dbReference type="GO" id="GO:0005737">
    <property type="term" value="C:cytoplasm"/>
    <property type="evidence" value="ECO:0007669"/>
    <property type="project" value="InterPro"/>
</dbReference>
<protein>
    <recommendedName>
        <fullName evidence="1">Programmed cell death protein 2 C-terminal domain-containing protein</fullName>
    </recommendedName>
</protein>
<gene>
    <name evidence="2" type="ORF">RCOM_0431540</name>
</gene>
<dbReference type="PANTHER" id="PTHR47762:SF2">
    <property type="entry name" value="OS04G0640800 PROTEIN"/>
    <property type="match status" value="1"/>
</dbReference>
<accession>B9STA9</accession>
<dbReference type="InterPro" id="IPR007320">
    <property type="entry name" value="PDCD2_C"/>
</dbReference>
<dbReference type="InParanoid" id="B9STA9"/>
<evidence type="ECO:0000313" key="2">
    <source>
        <dbReference type="EMBL" id="EEF33141.1"/>
    </source>
</evidence>
<dbReference type="Proteomes" id="UP000008311">
    <property type="component" value="Unassembled WGS sequence"/>
</dbReference>
<evidence type="ECO:0000259" key="1">
    <source>
        <dbReference type="Pfam" id="PF04194"/>
    </source>
</evidence>
<dbReference type="KEGG" id="rcu:8285124"/>
<feature type="domain" description="Programmed cell death protein 2 C-terminal" evidence="1">
    <location>
        <begin position="252"/>
        <end position="365"/>
    </location>
</feature>
<name>B9STA9_RICCO</name>
<dbReference type="AlphaFoldDB" id="B9STA9"/>
<dbReference type="EMBL" id="EQ974126">
    <property type="protein sequence ID" value="EEF33141.1"/>
    <property type="molecule type" value="Genomic_DNA"/>
</dbReference>
<dbReference type="STRING" id="3988.B9STA9"/>
<keyword evidence="3" id="KW-1185">Reference proteome</keyword>
<sequence>MSRLVLGMPGAWADDNREPSDCYTSKIGGLPDWPFSQESLTPSNLLNCSVCGAKLCLVAQVCAPISSSSFKADDRLLLVFGCLLPECGSNAVSWRALRLQRLDDERKPSTSFEEAVAVSTTPVSVSKTNWLECLDDDESDKDLDLDALGKALSEAGSLASHSKKPQKTDQYESLVNSPPMITRTRMVDMDSPVVPCFYIYTQKEPPSGNVTSICSNYSTLSIKDKQSGDGDQEQEEVWGEEAYEYDKALTADRTYLKFKKKLDANPEQCFRYLFGGRPLLAKPEVEDPGTCKLCGGPRHYEMQLMPPLIYFLQDVAADSQKHALENWNWMTLIVFTCSKSCSNPSNQAKNETGGWIVVEEAVVVQLETPLHESVHLGYFS</sequence>
<reference evidence="3" key="1">
    <citation type="journal article" date="2010" name="Nat. Biotechnol.">
        <title>Draft genome sequence of the oilseed species Ricinus communis.</title>
        <authorList>
            <person name="Chan A.P."/>
            <person name="Crabtree J."/>
            <person name="Zhao Q."/>
            <person name="Lorenzi H."/>
            <person name="Orvis J."/>
            <person name="Puiu D."/>
            <person name="Melake-Berhan A."/>
            <person name="Jones K.M."/>
            <person name="Redman J."/>
            <person name="Chen G."/>
            <person name="Cahoon E.B."/>
            <person name="Gedil M."/>
            <person name="Stanke M."/>
            <person name="Haas B.J."/>
            <person name="Wortman J.R."/>
            <person name="Fraser-Liggett C.M."/>
            <person name="Ravel J."/>
            <person name="Rabinowicz P.D."/>
        </authorList>
    </citation>
    <scope>NUCLEOTIDE SEQUENCE [LARGE SCALE GENOMIC DNA]</scope>
    <source>
        <strain evidence="3">cv. Hale</strain>
    </source>
</reference>
<dbReference type="FunCoup" id="B9STA9">
    <property type="interactions" value="1100"/>
</dbReference>
<dbReference type="eggNOG" id="KOG2061">
    <property type="taxonomic scope" value="Eukaryota"/>
</dbReference>
<dbReference type="PANTHER" id="PTHR47762">
    <property type="entry name" value="OSJNBB0079B02.4 PROTEIN"/>
    <property type="match status" value="1"/>
</dbReference>
<proteinExistence type="predicted"/>
<organism evidence="2 3">
    <name type="scientific">Ricinus communis</name>
    <name type="common">Castor bean</name>
    <dbReference type="NCBI Taxonomy" id="3988"/>
    <lineage>
        <taxon>Eukaryota</taxon>
        <taxon>Viridiplantae</taxon>
        <taxon>Streptophyta</taxon>
        <taxon>Embryophyta</taxon>
        <taxon>Tracheophyta</taxon>
        <taxon>Spermatophyta</taxon>
        <taxon>Magnoliopsida</taxon>
        <taxon>eudicotyledons</taxon>
        <taxon>Gunneridae</taxon>
        <taxon>Pentapetalae</taxon>
        <taxon>rosids</taxon>
        <taxon>fabids</taxon>
        <taxon>Malpighiales</taxon>
        <taxon>Euphorbiaceae</taxon>
        <taxon>Acalyphoideae</taxon>
        <taxon>Acalypheae</taxon>
        <taxon>Ricinus</taxon>
    </lineage>
</organism>